<dbReference type="RefSeq" id="WP_034902655.1">
    <property type="nucleotide sequence ID" value="NZ_CP017057.1"/>
</dbReference>
<organism evidence="1 2">
    <name type="scientific">Erythrobacter litoralis</name>
    <dbReference type="NCBI Taxonomy" id="39960"/>
    <lineage>
        <taxon>Bacteria</taxon>
        <taxon>Pseudomonadati</taxon>
        <taxon>Pseudomonadota</taxon>
        <taxon>Alphaproteobacteria</taxon>
        <taxon>Sphingomonadales</taxon>
        <taxon>Erythrobacteraceae</taxon>
        <taxon>Erythrobacter/Porphyrobacter group</taxon>
        <taxon>Erythrobacter</taxon>
    </lineage>
</organism>
<dbReference type="AlphaFoldDB" id="A0A074NG29"/>
<dbReference type="OrthoDB" id="9800597at2"/>
<reference evidence="1 2" key="1">
    <citation type="submission" date="2014-04" db="EMBL/GenBank/DDBJ databases">
        <title>A comprehensive comparison of genomes of Erythrobacter spp. Strains.</title>
        <authorList>
            <person name="Zheng Q."/>
        </authorList>
    </citation>
    <scope>NUCLEOTIDE SEQUENCE [LARGE SCALE GENOMIC DNA]</scope>
    <source>
        <strain evidence="1 2">DSM 8509</strain>
    </source>
</reference>
<dbReference type="SUPFAM" id="SSF52833">
    <property type="entry name" value="Thioredoxin-like"/>
    <property type="match status" value="1"/>
</dbReference>
<accession>A0A074NG29</accession>
<dbReference type="KEGG" id="elq:Ga0102493_11923"/>
<protein>
    <submittedName>
        <fullName evidence="1">Ferredoxin</fullName>
    </submittedName>
</protein>
<dbReference type="EMBL" id="JMIX01000005">
    <property type="protein sequence ID" value="KEO96572.1"/>
    <property type="molecule type" value="Genomic_DNA"/>
</dbReference>
<dbReference type="Proteomes" id="UP000027866">
    <property type="component" value="Unassembled WGS sequence"/>
</dbReference>
<evidence type="ECO:0000313" key="1">
    <source>
        <dbReference type="EMBL" id="KEO96572.1"/>
    </source>
</evidence>
<keyword evidence="2" id="KW-1185">Reference proteome</keyword>
<gene>
    <name evidence="1" type="ORF">EH32_10105</name>
</gene>
<comment type="caution">
    <text evidence="1">The sequence shown here is derived from an EMBL/GenBank/DDBJ whole genome shotgun (WGS) entry which is preliminary data.</text>
</comment>
<dbReference type="Gene3D" id="3.40.30.10">
    <property type="entry name" value="Glutaredoxin"/>
    <property type="match status" value="1"/>
</dbReference>
<dbReference type="CDD" id="cd02980">
    <property type="entry name" value="TRX_Fd_family"/>
    <property type="match status" value="1"/>
</dbReference>
<name>A0A074NG29_9SPHN</name>
<sequence length="142" mass="15550">MSDNELLSARSSLARHYESAPARPDSAPVERHIFLCALSDKAKCCSREEGEAAWAFLKTRLKERGLVGPRRTADHPKGAGGGVQRTKADCLQICGKGPIAVVWPDGVWYHSCMPQALERIIDEHLVGGVPVEEYRLSPLGED</sequence>
<dbReference type="PATRIC" id="fig|39960.10.peg.3177"/>
<evidence type="ECO:0000313" key="2">
    <source>
        <dbReference type="Proteomes" id="UP000027866"/>
    </source>
</evidence>
<dbReference type="InterPro" id="IPR036249">
    <property type="entry name" value="Thioredoxin-like_sf"/>
</dbReference>
<proteinExistence type="predicted"/>